<organism evidence="2 3">
    <name type="scientific">Teladorsagia circumcincta</name>
    <name type="common">Brown stomach worm</name>
    <name type="synonym">Ostertagia circumcincta</name>
    <dbReference type="NCBI Taxonomy" id="45464"/>
    <lineage>
        <taxon>Eukaryota</taxon>
        <taxon>Metazoa</taxon>
        <taxon>Ecdysozoa</taxon>
        <taxon>Nematoda</taxon>
        <taxon>Chromadorea</taxon>
        <taxon>Rhabditida</taxon>
        <taxon>Rhabditina</taxon>
        <taxon>Rhabditomorpha</taxon>
        <taxon>Strongyloidea</taxon>
        <taxon>Trichostrongylidae</taxon>
        <taxon>Teladorsagia</taxon>
    </lineage>
</organism>
<dbReference type="Pfam" id="PF25075">
    <property type="entry name" value="DUF7799"/>
    <property type="match status" value="1"/>
</dbReference>
<sequence length="261" mass="29611">MRKLSNYAFTHSMGYVEVRIDEMTPGLLEIGESASETANLLHIHDDLLKRLAVSFLLIYSTITFKFMHNCWMLFRSHLFLPCIVDYIVAEKEDQVAALLTRTDNLSAEKDAKDAVVYDDMAKGLREAWRGLQKQLMLRGYLLRETLTFYRLGDQHEKLVDNITRTLKMAIQTENGHDAAASSRKADAMMNGSLNTFGMFSDSLCEKLLRSELIDTTAQAMDVGSSVITQIRALGPIADNPERDQQMLNSCVLIEKTMLRYV</sequence>
<name>A0A2G9UIS4_TELCI</name>
<dbReference type="AlphaFoldDB" id="A0A2G9UIS4"/>
<reference evidence="2 3" key="1">
    <citation type="submission" date="2015-09" db="EMBL/GenBank/DDBJ databases">
        <title>Draft genome of the parasitic nematode Teladorsagia circumcincta isolate WARC Sus (inbred).</title>
        <authorList>
            <person name="Mitreva M."/>
        </authorList>
    </citation>
    <scope>NUCLEOTIDE SEQUENCE [LARGE SCALE GENOMIC DNA]</scope>
    <source>
        <strain evidence="2 3">S</strain>
    </source>
</reference>
<evidence type="ECO:0000259" key="1">
    <source>
        <dbReference type="Pfam" id="PF25075"/>
    </source>
</evidence>
<dbReference type="Proteomes" id="UP000230423">
    <property type="component" value="Unassembled WGS sequence"/>
</dbReference>
<dbReference type="Gene3D" id="1.20.58.60">
    <property type="match status" value="1"/>
</dbReference>
<accession>A0A2G9UIS4</accession>
<dbReference type="EMBL" id="KZ346399">
    <property type="protein sequence ID" value="PIO70086.1"/>
    <property type="molecule type" value="Genomic_DNA"/>
</dbReference>
<dbReference type="InterPro" id="IPR056701">
    <property type="entry name" value="DUF7799"/>
</dbReference>
<protein>
    <recommendedName>
        <fullName evidence="1">DUF7799 domain-containing protein</fullName>
    </recommendedName>
</protein>
<gene>
    <name evidence="2" type="ORF">TELCIR_08070</name>
</gene>
<evidence type="ECO:0000313" key="3">
    <source>
        <dbReference type="Proteomes" id="UP000230423"/>
    </source>
</evidence>
<proteinExistence type="predicted"/>
<dbReference type="OrthoDB" id="114660at2759"/>
<feature type="domain" description="DUF7799" evidence="1">
    <location>
        <begin position="148"/>
        <end position="259"/>
    </location>
</feature>
<evidence type="ECO:0000313" key="2">
    <source>
        <dbReference type="EMBL" id="PIO70086.1"/>
    </source>
</evidence>
<keyword evidence="3" id="KW-1185">Reference proteome</keyword>